<feature type="domain" description="Methyltransferase FkbM" evidence="1">
    <location>
        <begin position="127"/>
        <end position="189"/>
    </location>
</feature>
<organism evidence="2 3">
    <name type="scientific">Bradyrhizobium hipponense</name>
    <dbReference type="NCBI Taxonomy" id="2605638"/>
    <lineage>
        <taxon>Bacteria</taxon>
        <taxon>Pseudomonadati</taxon>
        <taxon>Pseudomonadota</taxon>
        <taxon>Alphaproteobacteria</taxon>
        <taxon>Hyphomicrobiales</taxon>
        <taxon>Nitrobacteraceae</taxon>
        <taxon>Bradyrhizobium</taxon>
    </lineage>
</organism>
<evidence type="ECO:0000259" key="1">
    <source>
        <dbReference type="Pfam" id="PF05050"/>
    </source>
</evidence>
<dbReference type="Proteomes" id="UP000324797">
    <property type="component" value="Unassembled WGS sequence"/>
</dbReference>
<dbReference type="GO" id="GO:0032259">
    <property type="term" value="P:methylation"/>
    <property type="evidence" value="ECO:0007669"/>
    <property type="project" value="UniProtKB-KW"/>
</dbReference>
<keyword evidence="2" id="KW-0808">Transferase</keyword>
<protein>
    <submittedName>
        <fullName evidence="2">FkbM family methyltransferase</fullName>
    </submittedName>
</protein>
<evidence type="ECO:0000313" key="2">
    <source>
        <dbReference type="EMBL" id="TYO61565.1"/>
    </source>
</evidence>
<sequence length="248" mass="27501">MKARLPATLQPAACQDLIRLGGKGDGGYLVSRSDVVRSDFLLSFGVNCDWRFESDFVNINDVPLDAYDASTNAKLFMKKAVKALLDFKPKLALGLLWKLRAFRLFFRGQRRHVAKYVGLPIGGIHCTLDDVFSRITASNVFVKMDIEGSEYRCLDSIVRNRTRISSVVIEFHEVDLHLDRIVSFVNDLKFNLLHIHANNWSPISEGTPLVVELTLSKNSVGGAKVVSLPSALDAPNNPSAPDIEIAFA</sequence>
<gene>
    <name evidence="2" type="ORF">FXV83_37350</name>
</gene>
<dbReference type="GO" id="GO:0008168">
    <property type="term" value="F:methyltransferase activity"/>
    <property type="evidence" value="ECO:0007669"/>
    <property type="project" value="UniProtKB-KW"/>
</dbReference>
<comment type="caution">
    <text evidence="2">The sequence shown here is derived from an EMBL/GenBank/DDBJ whole genome shotgun (WGS) entry which is preliminary data.</text>
</comment>
<keyword evidence="2" id="KW-0489">Methyltransferase</keyword>
<dbReference type="SUPFAM" id="SSF53335">
    <property type="entry name" value="S-adenosyl-L-methionine-dependent methyltransferases"/>
    <property type="match status" value="1"/>
</dbReference>
<dbReference type="AlphaFoldDB" id="A0A5S4YE64"/>
<reference evidence="2 3" key="1">
    <citation type="submission" date="2019-08" db="EMBL/GenBank/DDBJ databases">
        <title>Bradyrhizobium hipponensis sp. nov., a rhizobium isolated from a Lupinus angustifolius root nodule in Tunisia.</title>
        <authorList>
            <person name="Off K."/>
            <person name="Rejili M."/>
            <person name="Mars M."/>
            <person name="Brachmann A."/>
            <person name="Marin M."/>
        </authorList>
    </citation>
    <scope>NUCLEOTIDE SEQUENCE [LARGE SCALE GENOMIC DNA]</scope>
    <source>
        <strain evidence="3">aSej3</strain>
    </source>
</reference>
<dbReference type="InterPro" id="IPR006342">
    <property type="entry name" value="FkbM_mtfrase"/>
</dbReference>
<dbReference type="EMBL" id="VSTH01000172">
    <property type="protein sequence ID" value="TYO61565.1"/>
    <property type="molecule type" value="Genomic_DNA"/>
</dbReference>
<name>A0A5S4YE64_9BRAD</name>
<accession>A0A5S4YE64</accession>
<dbReference type="Pfam" id="PF05050">
    <property type="entry name" value="Methyltransf_21"/>
    <property type="match status" value="1"/>
</dbReference>
<keyword evidence="3" id="KW-1185">Reference proteome</keyword>
<dbReference type="RefSeq" id="WP_148744736.1">
    <property type="nucleotide sequence ID" value="NZ_VSTH01000172.1"/>
</dbReference>
<dbReference type="InterPro" id="IPR029063">
    <property type="entry name" value="SAM-dependent_MTases_sf"/>
</dbReference>
<evidence type="ECO:0000313" key="3">
    <source>
        <dbReference type="Proteomes" id="UP000324797"/>
    </source>
</evidence>
<proteinExistence type="predicted"/>
<dbReference type="Gene3D" id="3.40.50.150">
    <property type="entry name" value="Vaccinia Virus protein VP39"/>
    <property type="match status" value="1"/>
</dbReference>